<keyword evidence="2" id="KW-0472">Membrane</keyword>
<evidence type="ECO:0000256" key="2">
    <source>
        <dbReference type="SAM" id="Phobius"/>
    </source>
</evidence>
<comment type="caution">
    <text evidence="4">The sequence shown here is derived from an EMBL/GenBank/DDBJ whole genome shotgun (WGS) entry which is preliminary data.</text>
</comment>
<name>A0AA43TWF0_9LECA</name>
<reference evidence="4" key="1">
    <citation type="journal article" date="2023" name="Genome Biol. Evol.">
        <title>First Whole Genome Sequence and Flow Cytometry Genome Size Data for the Lichen-Forming Fungus Ramalina farinacea (Ascomycota).</title>
        <authorList>
            <person name="Llewellyn T."/>
            <person name="Mian S."/>
            <person name="Hill R."/>
            <person name="Leitch I.J."/>
            <person name="Gaya E."/>
        </authorList>
    </citation>
    <scope>NUCLEOTIDE SEQUENCE</scope>
    <source>
        <strain evidence="4">LIQ254RAFAR</strain>
    </source>
</reference>
<feature type="region of interest" description="Disordered" evidence="1">
    <location>
        <begin position="163"/>
        <end position="194"/>
    </location>
</feature>
<evidence type="ECO:0000313" key="4">
    <source>
        <dbReference type="EMBL" id="MDI1486797.1"/>
    </source>
</evidence>
<feature type="domain" description="DUF7704" evidence="3">
    <location>
        <begin position="11"/>
        <end position="145"/>
    </location>
</feature>
<keyword evidence="5" id="KW-1185">Reference proteome</keyword>
<feature type="transmembrane region" description="Helical" evidence="2">
    <location>
        <begin position="127"/>
        <end position="145"/>
    </location>
</feature>
<dbReference type="AlphaFoldDB" id="A0AA43TWF0"/>
<protein>
    <recommendedName>
        <fullName evidence="3">DUF7704 domain-containing protein</fullName>
    </recommendedName>
</protein>
<feature type="transmembrane region" description="Helical" evidence="2">
    <location>
        <begin position="12"/>
        <end position="34"/>
    </location>
</feature>
<evidence type="ECO:0000259" key="3">
    <source>
        <dbReference type="Pfam" id="PF24803"/>
    </source>
</evidence>
<keyword evidence="2" id="KW-1133">Transmembrane helix</keyword>
<feature type="compositionally biased region" description="Basic residues" evidence="1">
    <location>
        <begin position="181"/>
        <end position="194"/>
    </location>
</feature>
<evidence type="ECO:0000313" key="5">
    <source>
        <dbReference type="Proteomes" id="UP001161017"/>
    </source>
</evidence>
<organism evidence="4 5">
    <name type="scientific">Ramalina farinacea</name>
    <dbReference type="NCBI Taxonomy" id="258253"/>
    <lineage>
        <taxon>Eukaryota</taxon>
        <taxon>Fungi</taxon>
        <taxon>Dikarya</taxon>
        <taxon>Ascomycota</taxon>
        <taxon>Pezizomycotina</taxon>
        <taxon>Lecanoromycetes</taxon>
        <taxon>OSLEUM clade</taxon>
        <taxon>Lecanoromycetidae</taxon>
        <taxon>Lecanorales</taxon>
        <taxon>Lecanorineae</taxon>
        <taxon>Ramalinaceae</taxon>
        <taxon>Ramalina</taxon>
    </lineage>
</organism>
<keyword evidence="2" id="KW-0812">Transmembrane</keyword>
<accession>A0AA43TWF0</accession>
<dbReference type="Proteomes" id="UP001161017">
    <property type="component" value="Unassembled WGS sequence"/>
</dbReference>
<feature type="transmembrane region" description="Helical" evidence="2">
    <location>
        <begin position="54"/>
        <end position="77"/>
    </location>
</feature>
<dbReference type="PANTHER" id="PTHR37019:SF1">
    <property type="entry name" value="EXPERA DOMAIN-CONTAINING PROTEIN"/>
    <property type="match status" value="1"/>
</dbReference>
<feature type="transmembrane region" description="Helical" evidence="2">
    <location>
        <begin position="89"/>
        <end position="107"/>
    </location>
</feature>
<proteinExistence type="predicted"/>
<dbReference type="Pfam" id="PF24803">
    <property type="entry name" value="DUF7704"/>
    <property type="match status" value="1"/>
</dbReference>
<gene>
    <name evidence="4" type="ORF">OHK93_006059</name>
</gene>
<dbReference type="EMBL" id="JAPUFD010000004">
    <property type="protein sequence ID" value="MDI1486797.1"/>
    <property type="molecule type" value="Genomic_DNA"/>
</dbReference>
<evidence type="ECO:0000256" key="1">
    <source>
        <dbReference type="SAM" id="MobiDB-lite"/>
    </source>
</evidence>
<sequence>MAPRKTHSTIAIPYRLFFLYIEPFFALIGAYYALFLPTAYLALTYAPSAPRYGIPTSTSIILTQLANLYAFFAVNEALVLRAAGNNIRVWRAVIVALLIADAGHLYSVKGLGTRVYWDVRGWNAIDWGNVGFVYMGALTRLCFLAKPEGWDVRGSMARAREKLRWRRGGSGADEEPTTPRRSSRRVKPSAKVKS</sequence>
<dbReference type="PANTHER" id="PTHR37019">
    <property type="entry name" value="CHROMOSOME 1, WHOLE GENOME SHOTGUN SEQUENCE"/>
    <property type="match status" value="1"/>
</dbReference>
<dbReference type="InterPro" id="IPR056121">
    <property type="entry name" value="DUF7704"/>
</dbReference>